<organism evidence="2">
    <name type="scientific">Rhodanobacter sp. IGA1.0</name>
    <dbReference type="NCBI Taxonomy" id="3158582"/>
    <lineage>
        <taxon>Bacteria</taxon>
        <taxon>Pseudomonadati</taxon>
        <taxon>Pseudomonadota</taxon>
        <taxon>Gammaproteobacteria</taxon>
        <taxon>Lysobacterales</taxon>
        <taxon>Rhodanobacteraceae</taxon>
        <taxon>Rhodanobacter</taxon>
    </lineage>
</organism>
<sequence>MKDRLPPSPNPTPDDPPVDPTLEQQMAECGLSGDERRFLRHLHVAEKQLNEAFSQARQGGTLEARVSEVYREMYGSPRRRATAPR</sequence>
<proteinExistence type="predicted"/>
<reference evidence="2" key="1">
    <citation type="submission" date="2024-06" db="EMBL/GenBank/DDBJ databases">
        <authorList>
            <person name="Sun Y."/>
        </authorList>
    </citation>
    <scope>NUCLEOTIDE SEQUENCE</scope>
    <source>
        <strain evidence="2">IGA1.0</strain>
    </source>
</reference>
<dbReference type="EMBL" id="CP157948">
    <property type="protein sequence ID" value="XBS90342.1"/>
    <property type="molecule type" value="Genomic_DNA"/>
</dbReference>
<evidence type="ECO:0000256" key="1">
    <source>
        <dbReference type="SAM" id="MobiDB-lite"/>
    </source>
</evidence>
<dbReference type="AlphaFoldDB" id="A0AAU7QLS2"/>
<gene>
    <name evidence="2" type="ORF">ABNK63_01485</name>
</gene>
<feature type="region of interest" description="Disordered" evidence="1">
    <location>
        <begin position="1"/>
        <end position="22"/>
    </location>
</feature>
<feature type="compositionally biased region" description="Pro residues" evidence="1">
    <location>
        <begin position="1"/>
        <end position="19"/>
    </location>
</feature>
<protein>
    <submittedName>
        <fullName evidence="2">Uncharacterized protein</fullName>
    </submittedName>
</protein>
<name>A0AAU7QLS2_9GAMM</name>
<accession>A0AAU7QLS2</accession>
<evidence type="ECO:0000313" key="2">
    <source>
        <dbReference type="EMBL" id="XBS90342.1"/>
    </source>
</evidence>
<dbReference type="RefSeq" id="WP_238530868.1">
    <property type="nucleotide sequence ID" value="NZ_CP157948.1"/>
</dbReference>